<evidence type="ECO:0000313" key="3">
    <source>
        <dbReference type="Proteomes" id="UP001189429"/>
    </source>
</evidence>
<name>A0ABN9QPN9_9DINO</name>
<reference evidence="2" key="1">
    <citation type="submission" date="2023-10" db="EMBL/GenBank/DDBJ databases">
        <authorList>
            <person name="Chen Y."/>
            <person name="Shah S."/>
            <person name="Dougan E. K."/>
            <person name="Thang M."/>
            <person name="Chan C."/>
        </authorList>
    </citation>
    <scope>NUCLEOTIDE SEQUENCE [LARGE SCALE GENOMIC DNA]</scope>
</reference>
<evidence type="ECO:0000313" key="2">
    <source>
        <dbReference type="EMBL" id="CAK0807323.1"/>
    </source>
</evidence>
<dbReference type="Proteomes" id="UP001189429">
    <property type="component" value="Unassembled WGS sequence"/>
</dbReference>
<dbReference type="EMBL" id="CAUYUJ010003900">
    <property type="protein sequence ID" value="CAK0807323.1"/>
    <property type="molecule type" value="Genomic_DNA"/>
</dbReference>
<gene>
    <name evidence="2" type="ORF">PCOR1329_LOCUS13229</name>
</gene>
<feature type="region of interest" description="Disordered" evidence="1">
    <location>
        <begin position="181"/>
        <end position="221"/>
    </location>
</feature>
<evidence type="ECO:0000256" key="1">
    <source>
        <dbReference type="SAM" id="MobiDB-lite"/>
    </source>
</evidence>
<protein>
    <submittedName>
        <fullName evidence="2">Uncharacterized protein</fullName>
    </submittedName>
</protein>
<accession>A0ABN9QPN9</accession>
<feature type="region of interest" description="Disordered" evidence="1">
    <location>
        <begin position="330"/>
        <end position="363"/>
    </location>
</feature>
<feature type="region of interest" description="Disordered" evidence="1">
    <location>
        <begin position="399"/>
        <end position="418"/>
    </location>
</feature>
<feature type="compositionally biased region" description="Low complexity" evidence="1">
    <location>
        <begin position="426"/>
        <end position="437"/>
    </location>
</feature>
<feature type="compositionally biased region" description="Low complexity" evidence="1">
    <location>
        <begin position="333"/>
        <end position="351"/>
    </location>
</feature>
<sequence length="482" mass="50948">SASGPDAAAASGQLVAVEDVDLGFCYLCCDTITDEAEKLVVQEGSDTRRKIACHKKCNSLKKRVQTVRNNVSGFECFCEVEGDQRAEFYKTAVGLYGPDLQKVMTETLETKRVDSNVADFIEEGDFMEVNEARELPRFKRDPAAFQNLLERAPRKTCAMTDIEYVYVPNYKFSNHRKVTDESTRARRISGAKTMKKPKALAAPKGPKEPAAPKGSNIPKGILNRSDKLEERMGQCILDTAESIMVAKSPEADGHVSARALEQAVASHSKLEQALQEFKEVRTTEGLTKETLVLKIEHTEALMNSHIDIQSKLDGMLEDVAEPILAAQAEKDAAGASGPSGSAAGDSAALDRGGSGMASSGLESPQAFVSRESAASAGVAPFAGSESLQEIFDAENFVGEPESDAHDSEGDALSADTLRLGSAQVPAAAGAADGADGKAAGRGKRKAVGAATTARPKASGKQKGKGRGKGKAKAKAKGIKAKA</sequence>
<comment type="caution">
    <text evidence="2">The sequence shown here is derived from an EMBL/GenBank/DDBJ whole genome shotgun (WGS) entry which is preliminary data.</text>
</comment>
<feature type="region of interest" description="Disordered" evidence="1">
    <location>
        <begin position="424"/>
        <end position="482"/>
    </location>
</feature>
<feature type="non-terminal residue" evidence="2">
    <location>
        <position position="1"/>
    </location>
</feature>
<proteinExistence type="predicted"/>
<feature type="compositionally biased region" description="Basic residues" evidence="1">
    <location>
        <begin position="457"/>
        <end position="482"/>
    </location>
</feature>
<organism evidence="2 3">
    <name type="scientific">Prorocentrum cordatum</name>
    <dbReference type="NCBI Taxonomy" id="2364126"/>
    <lineage>
        <taxon>Eukaryota</taxon>
        <taxon>Sar</taxon>
        <taxon>Alveolata</taxon>
        <taxon>Dinophyceae</taxon>
        <taxon>Prorocentrales</taxon>
        <taxon>Prorocentraceae</taxon>
        <taxon>Prorocentrum</taxon>
    </lineage>
</organism>
<keyword evidence="3" id="KW-1185">Reference proteome</keyword>
<feature type="compositionally biased region" description="Basic residues" evidence="1">
    <location>
        <begin position="185"/>
        <end position="198"/>
    </location>
</feature>